<evidence type="ECO:0000256" key="1">
    <source>
        <dbReference type="ARBA" id="ARBA00004370"/>
    </source>
</evidence>
<organism evidence="6 7">
    <name type="scientific">Solimonas aquatica</name>
    <dbReference type="NCBI Taxonomy" id="489703"/>
    <lineage>
        <taxon>Bacteria</taxon>
        <taxon>Pseudomonadati</taxon>
        <taxon>Pseudomonadota</taxon>
        <taxon>Gammaproteobacteria</taxon>
        <taxon>Nevskiales</taxon>
        <taxon>Nevskiaceae</taxon>
        <taxon>Solimonas</taxon>
    </lineage>
</organism>
<name>A0A1H9GHE5_9GAMM</name>
<evidence type="ECO:0000256" key="5">
    <source>
        <dbReference type="SAM" id="Phobius"/>
    </source>
</evidence>
<feature type="transmembrane region" description="Helical" evidence="5">
    <location>
        <begin position="90"/>
        <end position="111"/>
    </location>
</feature>
<protein>
    <submittedName>
        <fullName evidence="6">MAPEG family protein</fullName>
    </submittedName>
</protein>
<feature type="transmembrane region" description="Helical" evidence="5">
    <location>
        <begin position="117"/>
        <end position="134"/>
    </location>
</feature>
<reference evidence="6 7" key="1">
    <citation type="submission" date="2016-10" db="EMBL/GenBank/DDBJ databases">
        <authorList>
            <person name="de Groot N.N."/>
        </authorList>
    </citation>
    <scope>NUCLEOTIDE SEQUENCE [LARGE SCALE GENOMIC DNA]</scope>
    <source>
        <strain evidence="6 7">DSM 25927</strain>
    </source>
</reference>
<accession>A0A1H9GHE5</accession>
<dbReference type="Gene3D" id="1.20.120.550">
    <property type="entry name" value="Membrane associated eicosanoid/glutathione metabolism-like domain"/>
    <property type="match status" value="1"/>
</dbReference>
<evidence type="ECO:0000313" key="7">
    <source>
        <dbReference type="Proteomes" id="UP000199233"/>
    </source>
</evidence>
<dbReference type="InterPro" id="IPR023352">
    <property type="entry name" value="MAPEG-like_dom_sf"/>
</dbReference>
<evidence type="ECO:0000256" key="3">
    <source>
        <dbReference type="ARBA" id="ARBA00022989"/>
    </source>
</evidence>
<evidence type="ECO:0000313" key="6">
    <source>
        <dbReference type="EMBL" id="SEQ49459.1"/>
    </source>
</evidence>
<dbReference type="Pfam" id="PF01124">
    <property type="entry name" value="MAPEG"/>
    <property type="match status" value="1"/>
</dbReference>
<dbReference type="STRING" id="489703.SAMN04488038_10774"/>
<dbReference type="SUPFAM" id="SSF161084">
    <property type="entry name" value="MAPEG domain-like"/>
    <property type="match status" value="1"/>
</dbReference>
<evidence type="ECO:0000256" key="4">
    <source>
        <dbReference type="ARBA" id="ARBA00023136"/>
    </source>
</evidence>
<dbReference type="GO" id="GO:0016020">
    <property type="term" value="C:membrane"/>
    <property type="evidence" value="ECO:0007669"/>
    <property type="project" value="UniProtKB-SubCell"/>
</dbReference>
<sequence length="135" mass="14879">MSAYAAVLLYMLWMVLLVLVYAGPRIPQALMGIKAIDSWERNKTPSDPMFFQRAKGAHLNCIENLPLFIGVVAIAGLMNRIEVANGVAAYVLYARVAQGLVHMLGTSFMLIMARATFFLIQMALIAYIAVMLLLA</sequence>
<keyword evidence="4 5" id="KW-0472">Membrane</keyword>
<feature type="transmembrane region" description="Helical" evidence="5">
    <location>
        <begin position="57"/>
        <end position="78"/>
    </location>
</feature>
<dbReference type="RefSeq" id="WP_093285333.1">
    <property type="nucleotide sequence ID" value="NZ_FOFS01000007.1"/>
</dbReference>
<comment type="subcellular location">
    <subcellularLocation>
        <location evidence="1">Membrane</location>
    </subcellularLocation>
</comment>
<dbReference type="Proteomes" id="UP000199233">
    <property type="component" value="Unassembled WGS sequence"/>
</dbReference>
<dbReference type="AlphaFoldDB" id="A0A1H9GHE5"/>
<dbReference type="OrthoDB" id="343936at2"/>
<dbReference type="InterPro" id="IPR001129">
    <property type="entry name" value="Membr-assoc_MAPEG"/>
</dbReference>
<keyword evidence="3 5" id="KW-1133">Transmembrane helix</keyword>
<proteinExistence type="predicted"/>
<dbReference type="EMBL" id="FOFS01000007">
    <property type="protein sequence ID" value="SEQ49459.1"/>
    <property type="molecule type" value="Genomic_DNA"/>
</dbReference>
<evidence type="ECO:0000256" key="2">
    <source>
        <dbReference type="ARBA" id="ARBA00022692"/>
    </source>
</evidence>
<keyword evidence="7" id="KW-1185">Reference proteome</keyword>
<gene>
    <name evidence="6" type="ORF">SAMN04488038_10774</name>
</gene>
<keyword evidence="2 5" id="KW-0812">Transmembrane</keyword>